<protein>
    <submittedName>
        <fullName evidence="17">Precorrin-2 oxidase @ Sirohydrochlorin ferrochelatase activity of CysG / Uroporphyrinogen-III methyltransferase</fullName>
        <ecNumber evidence="17">1.3.1.76</ecNumber>
        <ecNumber evidence="17">2.1.1.107</ecNumber>
        <ecNumber evidence="17">4.99.1.4</ecNumber>
    </submittedName>
</protein>
<dbReference type="NCBIfam" id="TIGR01470">
    <property type="entry name" value="cysG_Nterm"/>
    <property type="match status" value="1"/>
</dbReference>
<evidence type="ECO:0000256" key="11">
    <source>
        <dbReference type="ARBA" id="ARBA00023268"/>
    </source>
</evidence>
<comment type="similarity">
    <text evidence="2">Belongs to the precorrin methyltransferase family.</text>
</comment>
<keyword evidence="6" id="KW-0949">S-adenosyl-L-methionine</keyword>
<dbReference type="Gene3D" id="3.30.950.10">
    <property type="entry name" value="Methyltransferase, Cobalt-precorrin-4 Transmethylase, Domain 2"/>
    <property type="match status" value="1"/>
</dbReference>
<gene>
    <name evidence="17" type="ORF">AVDCRST_MAG15-406</name>
</gene>
<dbReference type="SUPFAM" id="SSF53790">
    <property type="entry name" value="Tetrapyrrole methylase"/>
    <property type="match status" value="1"/>
</dbReference>
<sequence>MQHFPVFMAVKGRRIVLSGGGDAAIAKLRLLLKTEACIEVYAPEAEPEVVAWAEQGLLKLYRRGIEATDVMGAVLAYAADEDDLLDARLVAFALEARVPHNVVDNLEDSAFITPAIVDRDPVVVAIGTEGAAPVLARSIKADLEARLPSSLGFLTRVGRSFRHAAEQLPFGRKRREFWGDYYASVGPQSYAKGGEGAVAPALAQLLADHLTATPRKGHVDFVGSGPGDPDLLTVRARRALDAADVVIHDRLVTPAILDLARREAMIIDAGKEGFGEATPQADIDAMIVKHAKKGRHVVRLKSGDPAVFGRLDEEVEACEAAGVSFAIVPGITAASAAVAAIGQSLTKRGRNSQVRLLTGHDVKGFADHDWRALARPGEVAAIYMGKRAARFVQGRLLMHGCDPATPVTVVENASRPDQRVLSTTVAEMEPALTEADMNGPALTFIGLAPRHAVVQARELQEAML</sequence>
<evidence type="ECO:0000256" key="9">
    <source>
        <dbReference type="ARBA" id="ARBA00023239"/>
    </source>
</evidence>
<organism evidence="17">
    <name type="scientific">uncultured Rubellimicrobium sp</name>
    <dbReference type="NCBI Taxonomy" id="543078"/>
    <lineage>
        <taxon>Bacteria</taxon>
        <taxon>Pseudomonadati</taxon>
        <taxon>Pseudomonadota</taxon>
        <taxon>Alphaproteobacteria</taxon>
        <taxon>Rhodobacterales</taxon>
        <taxon>Roseobacteraceae</taxon>
        <taxon>Rubellimicrobium</taxon>
        <taxon>environmental samples</taxon>
    </lineage>
</organism>
<dbReference type="InterPro" id="IPR014776">
    <property type="entry name" value="4pyrrole_Mease_sub2"/>
</dbReference>
<keyword evidence="5 17" id="KW-0808">Transferase</keyword>
<evidence type="ECO:0000256" key="10">
    <source>
        <dbReference type="ARBA" id="ARBA00023244"/>
    </source>
</evidence>
<dbReference type="NCBIfam" id="TIGR01469">
    <property type="entry name" value="cobA_cysG_Cterm"/>
    <property type="match status" value="1"/>
</dbReference>
<dbReference type="EMBL" id="CADCUU010000063">
    <property type="protein sequence ID" value="CAA9390359.1"/>
    <property type="molecule type" value="Genomic_DNA"/>
</dbReference>
<proteinExistence type="inferred from homology"/>
<evidence type="ECO:0000256" key="14">
    <source>
        <dbReference type="PIRSR" id="PIRSR036426-1"/>
    </source>
</evidence>
<dbReference type="GO" id="GO:0019354">
    <property type="term" value="P:siroheme biosynthetic process"/>
    <property type="evidence" value="ECO:0007669"/>
    <property type="project" value="UniProtKB-UniPathway"/>
</dbReference>
<dbReference type="GO" id="GO:0004851">
    <property type="term" value="F:uroporphyrin-III C-methyltransferase activity"/>
    <property type="evidence" value="ECO:0007669"/>
    <property type="project" value="UniProtKB-EC"/>
</dbReference>
<dbReference type="EC" id="1.3.1.76" evidence="17"/>
<dbReference type="AlphaFoldDB" id="A0A6J4NPR9"/>
<evidence type="ECO:0000256" key="12">
    <source>
        <dbReference type="ARBA" id="ARBA00025705"/>
    </source>
</evidence>
<keyword evidence="9 17" id="KW-0456">Lyase</keyword>
<keyword evidence="8" id="KW-0520">NAD</keyword>
<dbReference type="SUPFAM" id="SSF75615">
    <property type="entry name" value="Siroheme synthase middle domains-like"/>
    <property type="match status" value="1"/>
</dbReference>
<dbReference type="Gene3D" id="3.40.50.720">
    <property type="entry name" value="NAD(P)-binding Rossmann-like Domain"/>
    <property type="match status" value="1"/>
</dbReference>
<reference evidence="17" key="1">
    <citation type="submission" date="2020-02" db="EMBL/GenBank/DDBJ databases">
        <authorList>
            <person name="Meier V. D."/>
        </authorList>
    </citation>
    <scope>NUCLEOTIDE SEQUENCE</scope>
    <source>
        <strain evidence="17">AVDCRST_MAG15</strain>
    </source>
</reference>
<evidence type="ECO:0000256" key="1">
    <source>
        <dbReference type="ARBA" id="ARBA00005010"/>
    </source>
</evidence>
<evidence type="ECO:0000256" key="4">
    <source>
        <dbReference type="ARBA" id="ARBA00022603"/>
    </source>
</evidence>
<dbReference type="Pfam" id="PF13241">
    <property type="entry name" value="NAD_binding_7"/>
    <property type="match status" value="1"/>
</dbReference>
<dbReference type="Pfam" id="PF10414">
    <property type="entry name" value="CysG_dimeriser"/>
    <property type="match status" value="1"/>
</dbReference>
<evidence type="ECO:0000256" key="13">
    <source>
        <dbReference type="ARBA" id="ARBA00047561"/>
    </source>
</evidence>
<keyword evidence="10" id="KW-0627">Porphyrin biosynthesis</keyword>
<dbReference type="GO" id="GO:0032259">
    <property type="term" value="P:methylation"/>
    <property type="evidence" value="ECO:0007669"/>
    <property type="project" value="UniProtKB-KW"/>
</dbReference>
<dbReference type="InterPro" id="IPR006367">
    <property type="entry name" value="Sirohaem_synthase_N"/>
</dbReference>
<dbReference type="FunFam" id="3.40.1010.10:FF:000001">
    <property type="entry name" value="Siroheme synthase"/>
    <property type="match status" value="1"/>
</dbReference>
<dbReference type="Pfam" id="PF00590">
    <property type="entry name" value="TP_methylase"/>
    <property type="match status" value="1"/>
</dbReference>
<dbReference type="PANTHER" id="PTHR45790">
    <property type="entry name" value="SIROHEME SYNTHASE-RELATED"/>
    <property type="match status" value="1"/>
</dbReference>
<dbReference type="Gene3D" id="3.40.1010.10">
    <property type="entry name" value="Cobalt-precorrin-4 Transmethylase, Domain 1"/>
    <property type="match status" value="1"/>
</dbReference>
<dbReference type="PANTHER" id="PTHR45790:SF3">
    <property type="entry name" value="S-ADENOSYL-L-METHIONINE-DEPENDENT UROPORPHYRINOGEN III METHYLTRANSFERASE, CHLOROPLASTIC"/>
    <property type="match status" value="1"/>
</dbReference>
<comment type="pathway">
    <text evidence="12">Porphyrin-containing compound metabolism; siroheme biosynthesis; precorrin-2 from uroporphyrinogen III: step 1/1.</text>
</comment>
<dbReference type="InterPro" id="IPR019478">
    <property type="entry name" value="Sirohaem_synthase_dimer_dom"/>
</dbReference>
<dbReference type="GO" id="GO:0051287">
    <property type="term" value="F:NAD binding"/>
    <property type="evidence" value="ECO:0007669"/>
    <property type="project" value="InterPro"/>
</dbReference>
<dbReference type="InterPro" id="IPR003043">
    <property type="entry name" value="Uropor_MeTrfase_CS"/>
</dbReference>
<dbReference type="InterPro" id="IPR000878">
    <property type="entry name" value="4pyrrol_Mease"/>
</dbReference>
<comment type="catalytic activity">
    <reaction evidence="13">
        <text>precorrin-2 + NAD(+) = sirohydrochlorin + NADH + 2 H(+)</text>
        <dbReference type="Rhea" id="RHEA:15613"/>
        <dbReference type="ChEBI" id="CHEBI:15378"/>
        <dbReference type="ChEBI" id="CHEBI:57540"/>
        <dbReference type="ChEBI" id="CHEBI:57945"/>
        <dbReference type="ChEBI" id="CHEBI:58351"/>
        <dbReference type="ChEBI" id="CHEBI:58827"/>
        <dbReference type="EC" id="1.3.1.76"/>
    </reaction>
</comment>
<dbReference type="NCBIfam" id="NF007922">
    <property type="entry name" value="PRK10637.1"/>
    <property type="match status" value="1"/>
</dbReference>
<evidence type="ECO:0000256" key="6">
    <source>
        <dbReference type="ARBA" id="ARBA00022691"/>
    </source>
</evidence>
<dbReference type="GO" id="GO:0009236">
    <property type="term" value="P:cobalamin biosynthetic process"/>
    <property type="evidence" value="ECO:0007669"/>
    <property type="project" value="UniProtKB-KW"/>
</dbReference>
<keyword evidence="7 17" id="KW-0560">Oxidoreductase</keyword>
<keyword evidence="3" id="KW-0169">Cobalamin biosynthesis</keyword>
<dbReference type="EC" id="2.1.1.107" evidence="17"/>
<dbReference type="CDD" id="cd11642">
    <property type="entry name" value="SUMT"/>
    <property type="match status" value="1"/>
</dbReference>
<dbReference type="InterPro" id="IPR050161">
    <property type="entry name" value="Siro_Cobalamin_biosynth"/>
</dbReference>
<name>A0A6J4NPR9_9RHOB</name>
<evidence type="ECO:0000256" key="7">
    <source>
        <dbReference type="ARBA" id="ARBA00023002"/>
    </source>
</evidence>
<dbReference type="PROSITE" id="PS00839">
    <property type="entry name" value="SUMT_1"/>
    <property type="match status" value="1"/>
</dbReference>
<feature type="active site" description="Proton acceptor" evidence="14">
    <location>
        <position position="249"/>
    </location>
</feature>
<comment type="pathway">
    <text evidence="1">Porphyrin-containing compound metabolism; siroheme biosynthesis; sirohydrochlorin from precorrin-2: step 1/1.</text>
</comment>
<feature type="domain" description="Tetrapyrrole methylase" evidence="15">
    <location>
        <begin position="221"/>
        <end position="428"/>
    </location>
</feature>
<evidence type="ECO:0000256" key="5">
    <source>
        <dbReference type="ARBA" id="ARBA00022679"/>
    </source>
</evidence>
<evidence type="ECO:0000256" key="8">
    <source>
        <dbReference type="ARBA" id="ARBA00023027"/>
    </source>
</evidence>
<dbReference type="GO" id="GO:0043115">
    <property type="term" value="F:precorrin-2 dehydrogenase activity"/>
    <property type="evidence" value="ECO:0007669"/>
    <property type="project" value="UniProtKB-EC"/>
</dbReference>
<dbReference type="InterPro" id="IPR036291">
    <property type="entry name" value="NAD(P)-bd_dom_sf"/>
</dbReference>
<evidence type="ECO:0000256" key="2">
    <source>
        <dbReference type="ARBA" id="ARBA00005879"/>
    </source>
</evidence>
<dbReference type="NCBIfam" id="NF004790">
    <property type="entry name" value="PRK06136.1"/>
    <property type="match status" value="1"/>
</dbReference>
<dbReference type="InterPro" id="IPR012409">
    <property type="entry name" value="Sirohaem_synth"/>
</dbReference>
<accession>A0A6J4NPR9</accession>
<evidence type="ECO:0000256" key="3">
    <source>
        <dbReference type="ARBA" id="ARBA00022573"/>
    </source>
</evidence>
<evidence type="ECO:0000313" key="17">
    <source>
        <dbReference type="EMBL" id="CAA9390359.1"/>
    </source>
</evidence>
<evidence type="ECO:0000259" key="15">
    <source>
        <dbReference type="Pfam" id="PF00590"/>
    </source>
</evidence>
<dbReference type="InterPro" id="IPR035996">
    <property type="entry name" value="4pyrrol_Methylase_sf"/>
</dbReference>
<dbReference type="GO" id="GO:0051266">
    <property type="term" value="F:sirohydrochlorin ferrochelatase activity"/>
    <property type="evidence" value="ECO:0007669"/>
    <property type="project" value="UniProtKB-EC"/>
</dbReference>
<dbReference type="Gene3D" id="3.30.160.110">
    <property type="entry name" value="Siroheme synthase, domain 2"/>
    <property type="match status" value="1"/>
</dbReference>
<dbReference type="InterPro" id="IPR006366">
    <property type="entry name" value="CobA/CysG_C"/>
</dbReference>
<dbReference type="SUPFAM" id="SSF51735">
    <property type="entry name" value="NAD(P)-binding Rossmann-fold domains"/>
    <property type="match status" value="1"/>
</dbReference>
<feature type="active site" description="Proton donor" evidence="14">
    <location>
        <position position="271"/>
    </location>
</feature>
<evidence type="ECO:0000259" key="16">
    <source>
        <dbReference type="Pfam" id="PF10414"/>
    </source>
</evidence>
<dbReference type="UniPathway" id="UPA00262">
    <property type="reaction ID" value="UER00211"/>
</dbReference>
<keyword evidence="11" id="KW-0511">Multifunctional enzyme</keyword>
<dbReference type="EC" id="4.99.1.4" evidence="17"/>
<dbReference type="InterPro" id="IPR014777">
    <property type="entry name" value="4pyrrole_Mease_sub1"/>
</dbReference>
<dbReference type="PIRSF" id="PIRSF036426">
    <property type="entry name" value="Sirohaem_synth"/>
    <property type="match status" value="1"/>
</dbReference>
<feature type="domain" description="Sirohaem synthase dimerisation" evidence="16">
    <location>
        <begin position="150"/>
        <end position="206"/>
    </location>
</feature>
<keyword evidence="4 17" id="KW-0489">Methyltransferase</keyword>